<dbReference type="Proteomes" id="UP001596091">
    <property type="component" value="Unassembled WGS sequence"/>
</dbReference>
<dbReference type="InterPro" id="IPR024744">
    <property type="entry name" value="CSS-motif_dom"/>
</dbReference>
<keyword evidence="4" id="KW-0973">c-di-GMP</keyword>
<dbReference type="EC" id="3.1.4.52" evidence="2"/>
<dbReference type="SUPFAM" id="SSF141868">
    <property type="entry name" value="EAL domain-like"/>
    <property type="match status" value="1"/>
</dbReference>
<protein>
    <recommendedName>
        <fullName evidence="2">cyclic-guanylate-specific phosphodiesterase</fullName>
        <ecNumber evidence="2">3.1.4.52</ecNumber>
    </recommendedName>
</protein>
<dbReference type="Pfam" id="PF00563">
    <property type="entry name" value="EAL"/>
    <property type="match status" value="1"/>
</dbReference>
<keyword evidence="8 10" id="KW-0472">Membrane</keyword>
<evidence type="ECO:0000256" key="3">
    <source>
        <dbReference type="ARBA" id="ARBA00022475"/>
    </source>
</evidence>
<evidence type="ECO:0000256" key="9">
    <source>
        <dbReference type="ARBA" id="ARBA00034290"/>
    </source>
</evidence>
<dbReference type="Gene3D" id="3.20.20.450">
    <property type="entry name" value="EAL domain"/>
    <property type="match status" value="1"/>
</dbReference>
<dbReference type="SMART" id="SM00052">
    <property type="entry name" value="EAL"/>
    <property type="match status" value="1"/>
</dbReference>
<keyword evidence="5 10" id="KW-0812">Transmembrane</keyword>
<evidence type="ECO:0000259" key="11">
    <source>
        <dbReference type="PROSITE" id="PS50883"/>
    </source>
</evidence>
<dbReference type="RefSeq" id="WP_263338683.1">
    <property type="nucleotide sequence ID" value="NZ_JAGSYH010000004.1"/>
</dbReference>
<evidence type="ECO:0000256" key="2">
    <source>
        <dbReference type="ARBA" id="ARBA00012282"/>
    </source>
</evidence>
<dbReference type="PROSITE" id="PS50883">
    <property type="entry name" value="EAL"/>
    <property type="match status" value="1"/>
</dbReference>
<sequence>MLVFRQLRRFDRYWLAPLAIVLGIAAGLLVGRESILISTGARLYDYANRLLHHEEAISAETVQVAKDANASPYLPCSPDDITLLRRITFQARFIKDAGRMVDGAFLCSATVGKLPAPISMPVPDLVLPSGDHIYNSLPLMVPAGDRADVAVSGNADMVIGPDIFLDYPQSPIHYAVGIIGPSPDEPSSEILRAGVAHFGTLPKGILKTNKTVRDHGSLYRSSCSSQYPDCAVAYMSLDEVWQQNQALLSGFVVSGGIAGLSCAVGLLIVGRKRRSHTNQLRRAILMDSLSVVYQPIVEMRSRRIVGAEALARWTDEEGDSIRPETIIELAEAEGFVSEITRFVLTRAITEIQSIFDIDPEFRLNINLAPSDLADPRLLLLLDECIDGQRVRPSNIAFELPERATSNRETAIGAIRRLRDRGHATFIDDFGTGYSNLAYLTELHVDGIKINRSFIATIGTEAVTASIVPQILGVAKALSLKVVVQGIEREDQAIYFSGEDRSILGQGWFFGLPVPARGLIYLCMEKSE</sequence>
<evidence type="ECO:0000256" key="7">
    <source>
        <dbReference type="ARBA" id="ARBA00022989"/>
    </source>
</evidence>
<dbReference type="EMBL" id="JBHSPH010000002">
    <property type="protein sequence ID" value="MFC5862276.1"/>
    <property type="molecule type" value="Genomic_DNA"/>
</dbReference>
<keyword evidence="7 10" id="KW-1133">Transmembrane helix</keyword>
<evidence type="ECO:0000256" key="8">
    <source>
        <dbReference type="ARBA" id="ARBA00023136"/>
    </source>
</evidence>
<dbReference type="InterPro" id="IPR001633">
    <property type="entry name" value="EAL_dom"/>
</dbReference>
<reference evidence="13" key="1">
    <citation type="journal article" date="2019" name="Int. J. Syst. Evol. Microbiol.">
        <title>The Global Catalogue of Microorganisms (GCM) 10K type strain sequencing project: providing services to taxonomists for standard genome sequencing and annotation.</title>
        <authorList>
            <consortium name="The Broad Institute Genomics Platform"/>
            <consortium name="The Broad Institute Genome Sequencing Center for Infectious Disease"/>
            <person name="Wu L."/>
            <person name="Ma J."/>
        </authorList>
    </citation>
    <scope>NUCLEOTIDE SEQUENCE [LARGE SCALE GENOMIC DNA]</scope>
    <source>
        <strain evidence="13">JCM 4087</strain>
    </source>
</reference>
<dbReference type="InterPro" id="IPR035919">
    <property type="entry name" value="EAL_sf"/>
</dbReference>
<organism evidence="12 13">
    <name type="scientific">Acidicapsa dinghuensis</name>
    <dbReference type="NCBI Taxonomy" id="2218256"/>
    <lineage>
        <taxon>Bacteria</taxon>
        <taxon>Pseudomonadati</taxon>
        <taxon>Acidobacteriota</taxon>
        <taxon>Terriglobia</taxon>
        <taxon>Terriglobales</taxon>
        <taxon>Acidobacteriaceae</taxon>
        <taxon>Acidicapsa</taxon>
    </lineage>
</organism>
<feature type="transmembrane region" description="Helical" evidence="10">
    <location>
        <begin position="12"/>
        <end position="31"/>
    </location>
</feature>
<dbReference type="PANTHER" id="PTHR33121">
    <property type="entry name" value="CYCLIC DI-GMP PHOSPHODIESTERASE PDEF"/>
    <property type="match status" value="1"/>
</dbReference>
<keyword evidence="3" id="KW-1003">Cell membrane</keyword>
<accession>A0ABW1EEI7</accession>
<dbReference type="Pfam" id="PF12792">
    <property type="entry name" value="CSS-motif"/>
    <property type="match status" value="1"/>
</dbReference>
<keyword evidence="6" id="KW-0378">Hydrolase</keyword>
<comment type="catalytic activity">
    <reaction evidence="9">
        <text>3',3'-c-di-GMP + H2O = 5'-phosphoguanylyl(3'-&gt;5')guanosine + H(+)</text>
        <dbReference type="Rhea" id="RHEA:24902"/>
        <dbReference type="ChEBI" id="CHEBI:15377"/>
        <dbReference type="ChEBI" id="CHEBI:15378"/>
        <dbReference type="ChEBI" id="CHEBI:58754"/>
        <dbReference type="ChEBI" id="CHEBI:58805"/>
        <dbReference type="EC" id="3.1.4.52"/>
    </reaction>
</comment>
<dbReference type="CDD" id="cd01948">
    <property type="entry name" value="EAL"/>
    <property type="match status" value="1"/>
</dbReference>
<keyword evidence="13" id="KW-1185">Reference proteome</keyword>
<comment type="caution">
    <text evidence="12">The sequence shown here is derived from an EMBL/GenBank/DDBJ whole genome shotgun (WGS) entry which is preliminary data.</text>
</comment>
<dbReference type="InterPro" id="IPR050706">
    <property type="entry name" value="Cyclic-di-GMP_PDE-like"/>
</dbReference>
<proteinExistence type="predicted"/>
<evidence type="ECO:0000313" key="13">
    <source>
        <dbReference type="Proteomes" id="UP001596091"/>
    </source>
</evidence>
<feature type="domain" description="EAL" evidence="11">
    <location>
        <begin position="273"/>
        <end position="526"/>
    </location>
</feature>
<gene>
    <name evidence="12" type="ORF">ACFPT7_08220</name>
</gene>
<evidence type="ECO:0000256" key="4">
    <source>
        <dbReference type="ARBA" id="ARBA00022636"/>
    </source>
</evidence>
<evidence type="ECO:0000256" key="6">
    <source>
        <dbReference type="ARBA" id="ARBA00022801"/>
    </source>
</evidence>
<dbReference type="PANTHER" id="PTHR33121:SF81">
    <property type="entry name" value="CYCLIC DI-GMP PHOSPHODIESTERASE PDEB-RELATED"/>
    <property type="match status" value="1"/>
</dbReference>
<evidence type="ECO:0000256" key="1">
    <source>
        <dbReference type="ARBA" id="ARBA00004651"/>
    </source>
</evidence>
<name>A0ABW1EEI7_9BACT</name>
<evidence type="ECO:0000313" key="12">
    <source>
        <dbReference type="EMBL" id="MFC5862276.1"/>
    </source>
</evidence>
<comment type="subcellular location">
    <subcellularLocation>
        <location evidence="1">Cell membrane</location>
        <topology evidence="1">Multi-pass membrane protein</topology>
    </subcellularLocation>
</comment>
<evidence type="ECO:0000256" key="5">
    <source>
        <dbReference type="ARBA" id="ARBA00022692"/>
    </source>
</evidence>
<evidence type="ECO:0000256" key="10">
    <source>
        <dbReference type="SAM" id="Phobius"/>
    </source>
</evidence>
<feature type="transmembrane region" description="Helical" evidence="10">
    <location>
        <begin position="246"/>
        <end position="269"/>
    </location>
</feature>